<evidence type="ECO:0000313" key="3">
    <source>
        <dbReference type="Proteomes" id="UP001177670"/>
    </source>
</evidence>
<name>A0AA40KFQ5_9HYME</name>
<feature type="compositionally biased region" description="Low complexity" evidence="1">
    <location>
        <begin position="93"/>
        <end position="105"/>
    </location>
</feature>
<accession>A0AA40KFQ5</accession>
<organism evidence="2 3">
    <name type="scientific">Melipona bicolor</name>
    <dbReference type="NCBI Taxonomy" id="60889"/>
    <lineage>
        <taxon>Eukaryota</taxon>
        <taxon>Metazoa</taxon>
        <taxon>Ecdysozoa</taxon>
        <taxon>Arthropoda</taxon>
        <taxon>Hexapoda</taxon>
        <taxon>Insecta</taxon>
        <taxon>Pterygota</taxon>
        <taxon>Neoptera</taxon>
        <taxon>Endopterygota</taxon>
        <taxon>Hymenoptera</taxon>
        <taxon>Apocrita</taxon>
        <taxon>Aculeata</taxon>
        <taxon>Apoidea</taxon>
        <taxon>Anthophila</taxon>
        <taxon>Apidae</taxon>
        <taxon>Melipona</taxon>
    </lineage>
</organism>
<reference evidence="2" key="1">
    <citation type="submission" date="2021-10" db="EMBL/GenBank/DDBJ databases">
        <title>Melipona bicolor Genome sequencing and assembly.</title>
        <authorList>
            <person name="Araujo N.S."/>
            <person name="Arias M.C."/>
        </authorList>
    </citation>
    <scope>NUCLEOTIDE SEQUENCE</scope>
    <source>
        <strain evidence="2">USP_2M_L1-L4_2017</strain>
        <tissue evidence="2">Whole body</tissue>
    </source>
</reference>
<evidence type="ECO:0000256" key="1">
    <source>
        <dbReference type="SAM" id="MobiDB-lite"/>
    </source>
</evidence>
<evidence type="ECO:0000313" key="2">
    <source>
        <dbReference type="EMBL" id="KAK1118657.1"/>
    </source>
</evidence>
<keyword evidence="3" id="KW-1185">Reference proteome</keyword>
<dbReference type="AlphaFoldDB" id="A0AA40KFQ5"/>
<feature type="region of interest" description="Disordered" evidence="1">
    <location>
        <begin position="1"/>
        <end position="41"/>
    </location>
</feature>
<dbReference type="EMBL" id="JAHYIQ010000042">
    <property type="protein sequence ID" value="KAK1118657.1"/>
    <property type="molecule type" value="Genomic_DNA"/>
</dbReference>
<feature type="region of interest" description="Disordered" evidence="1">
    <location>
        <begin position="93"/>
        <end position="119"/>
    </location>
</feature>
<comment type="caution">
    <text evidence="2">The sequence shown here is derived from an EMBL/GenBank/DDBJ whole genome shotgun (WGS) entry which is preliminary data.</text>
</comment>
<proteinExistence type="predicted"/>
<feature type="compositionally biased region" description="Basic and acidic residues" evidence="1">
    <location>
        <begin position="19"/>
        <end position="38"/>
    </location>
</feature>
<gene>
    <name evidence="2" type="ORF">K0M31_014961</name>
</gene>
<protein>
    <submittedName>
        <fullName evidence="2">Uncharacterized protein</fullName>
    </submittedName>
</protein>
<sequence length="137" mass="15433">MEKEIFSLLPQGPGQSFAAKDDRTSERDSSGGETDRENYNFNHKLRQLAGAGTVCGTYKYNVLATKTARTSEYGKQTVQKPTDRRTMLLTTSKTTDCSTTSPTPISHHREHRSWSHTEIHRHKNPQLILGARVICQT</sequence>
<dbReference type="Proteomes" id="UP001177670">
    <property type="component" value="Unassembled WGS sequence"/>
</dbReference>